<dbReference type="InterPro" id="IPR001680">
    <property type="entry name" value="WD40_rpt"/>
</dbReference>
<dbReference type="GO" id="GO:0006887">
    <property type="term" value="P:exocytosis"/>
    <property type="evidence" value="ECO:0007669"/>
    <property type="project" value="UniProtKB-KW"/>
</dbReference>
<reference evidence="6 7" key="1">
    <citation type="submission" date="2019-07" db="EMBL/GenBank/DDBJ databases">
        <title>Genome assembly of two rare yeast pathogens: Diutina rugosa and Trichomonascus ciferrii.</title>
        <authorList>
            <person name="Mixao V."/>
            <person name="Saus E."/>
            <person name="Hansen A."/>
            <person name="Lass-Flor C."/>
            <person name="Gabaldon T."/>
        </authorList>
    </citation>
    <scope>NUCLEOTIDE SEQUENCE [LARGE SCALE GENOMIC DNA]</scope>
    <source>
        <strain evidence="6 7">CBS 613</strain>
    </source>
</reference>
<dbReference type="GO" id="GO:0005737">
    <property type="term" value="C:cytoplasm"/>
    <property type="evidence" value="ECO:0007669"/>
    <property type="project" value="TreeGrafter"/>
</dbReference>
<dbReference type="OMA" id="QIYVFGQ"/>
<feature type="domain" description="Lethal giant larvae (Lgl)-like C-terminal" evidence="5">
    <location>
        <begin position="562"/>
        <end position="973"/>
    </location>
</feature>
<dbReference type="GO" id="GO:0005886">
    <property type="term" value="C:plasma membrane"/>
    <property type="evidence" value="ECO:0007669"/>
    <property type="project" value="TreeGrafter"/>
</dbReference>
<evidence type="ECO:0000313" key="6">
    <source>
        <dbReference type="EMBL" id="KAA8898623.1"/>
    </source>
</evidence>
<dbReference type="VEuPathDB" id="FungiDB:DIURU_004643"/>
<dbReference type="GO" id="GO:0006893">
    <property type="term" value="P:Golgi to plasma membrane transport"/>
    <property type="evidence" value="ECO:0007669"/>
    <property type="project" value="TreeGrafter"/>
</dbReference>
<evidence type="ECO:0000256" key="3">
    <source>
        <dbReference type="SAM" id="MobiDB-lite"/>
    </source>
</evidence>
<keyword evidence="7" id="KW-1185">Reference proteome</keyword>
<keyword evidence="4" id="KW-1133">Transmembrane helix</keyword>
<dbReference type="GO" id="GO:0019905">
    <property type="term" value="F:syntaxin binding"/>
    <property type="evidence" value="ECO:0007669"/>
    <property type="project" value="TreeGrafter"/>
</dbReference>
<sequence>MFNKFKSRKAPLSLSSVSNAIKSNSEPNLSPTALSSKDLSVAIAFYLGLPKNSILAVAYDPVQSLFAVSTKNNEVRVFGQYIVEVVFQFKSTQPITELRFVKGVYLLAISPMGGAVTVLSLYSKQILGNFSVPGSAQSFETDYSLDWLLCGLGNGQLMVYDIDRLSQTPFRVDNLQKKILPKHRLSPIYMIEWHPRDIGTILLTYSHSAILYSFTRGEIIQKFIYVLEKGSKGFEFSNHIESGGKKKVFGSVKQVIPEIKEAHFHPNGLHVLTVHVDNTLCFWDAADGTLIQARSLFAVNLNHPGTPTTPAKETPFAPITAVRWVCSADPEITQLIIAGGDPERPNVLSVLDFGQTLSYTLTSHEKQSQFYASPQGGQRQIPFLMHEIPAELNTGDPEEIVRILPVPPADFCYFNGNHDPHYLFLLSNYGSLYLVPYSSTGEDINVANLLMPPSLSMVIPPVSFSKVKQVPRVEWYSLLSSRKGTGASQRLTRLLKGGLANENSTPRPVGADPEARAILCTGHELGVVRLLDISRGAQHTPESIVQINLNDCLFNYGHPKYLRVSAVSVAFESREMLIALASGEVVICRFGKTTNPSLPTGVYPSDYGDCPIQHSNGDAKLLDIRDRAVGSGLSTFIPSFLLQLDTGEIITCIRMCDAGFAAIGYNTGRLVVCDVTRGPAVIYNQKSVGELSLQADKCYPTCLQFTIMEDGQDGFSSLMLLVGTNGGGHFLSFKLVPMGNGGWSVNFSSKTANLNYRRLGGEDPAKSKLDKLIPVNASDGSTARASLAMFERLAHGVVIPGYIVVTSDRDIRVLKPPKQKLSHKVVDETCIASGILHLHGGICLAVLTQSGFFKLLSIPSLSDLCDVKLPKDVYEKVKSAFSLGISSSSILASGLAFIRSSGSEAIAVSIYATDKSNQQKIKENPTDVLFNETAIIPPRPTASAMSWAKGQTTYVTSDDLASLLCGPNRKPPKYQETELAYNISPEANPHQVYGQRTTEYEPEAKVEKATYKAPSRRGQGGYGMPNAGMFGQSFVRSLQDGLNVAEETFHSYANSASEALNEGMSESKKTFYTSAIKSKAGF</sequence>
<dbReference type="SMART" id="SM00320">
    <property type="entry name" value="WD40"/>
    <property type="match status" value="3"/>
</dbReference>
<comment type="similarity">
    <text evidence="1">Belongs to the WD repeat L(2)GL family.</text>
</comment>
<name>A0A642UGQ1_DIURU</name>
<proteinExistence type="inferred from homology"/>
<dbReference type="OrthoDB" id="19944at2759"/>
<dbReference type="Gene3D" id="2.130.10.10">
    <property type="entry name" value="YVTN repeat-like/Quinoprotein amine dehydrogenase"/>
    <property type="match status" value="1"/>
</dbReference>
<dbReference type="InterPro" id="IPR013905">
    <property type="entry name" value="Lgl_C_dom"/>
</dbReference>
<dbReference type="SUPFAM" id="SSF50978">
    <property type="entry name" value="WD40 repeat-like"/>
    <property type="match status" value="3"/>
</dbReference>
<dbReference type="InterPro" id="IPR015943">
    <property type="entry name" value="WD40/YVTN_repeat-like_dom_sf"/>
</dbReference>
<dbReference type="GO" id="GO:0005096">
    <property type="term" value="F:GTPase activator activity"/>
    <property type="evidence" value="ECO:0007669"/>
    <property type="project" value="TreeGrafter"/>
</dbReference>
<feature type="transmembrane region" description="Helical" evidence="4">
    <location>
        <begin position="103"/>
        <end position="122"/>
    </location>
</feature>
<accession>A0A642UGQ1</accession>
<dbReference type="PANTHER" id="PTHR10241:SF25">
    <property type="entry name" value="TOMOSYN, ISOFORM C"/>
    <property type="match status" value="1"/>
</dbReference>
<dbReference type="RefSeq" id="XP_034010607.1">
    <property type="nucleotide sequence ID" value="XM_034157539.1"/>
</dbReference>
<dbReference type="GeneID" id="54783294"/>
<dbReference type="EMBL" id="SWFT01000139">
    <property type="protein sequence ID" value="KAA8898623.1"/>
    <property type="molecule type" value="Genomic_DNA"/>
</dbReference>
<dbReference type="Proteomes" id="UP000449547">
    <property type="component" value="Unassembled WGS sequence"/>
</dbReference>
<dbReference type="PANTHER" id="PTHR10241">
    <property type="entry name" value="LETHAL 2 GIANT LARVAE PROTEIN"/>
    <property type="match status" value="1"/>
</dbReference>
<keyword evidence="2" id="KW-0268">Exocytosis</keyword>
<organism evidence="6 7">
    <name type="scientific">Diutina rugosa</name>
    <name type="common">Yeast</name>
    <name type="synonym">Candida rugosa</name>
    <dbReference type="NCBI Taxonomy" id="5481"/>
    <lineage>
        <taxon>Eukaryota</taxon>
        <taxon>Fungi</taxon>
        <taxon>Dikarya</taxon>
        <taxon>Ascomycota</taxon>
        <taxon>Saccharomycotina</taxon>
        <taxon>Pichiomycetes</taxon>
        <taxon>Debaryomycetaceae</taxon>
        <taxon>Diutina</taxon>
    </lineage>
</organism>
<comment type="caution">
    <text evidence="6">The sequence shown here is derived from an EMBL/GenBank/DDBJ whole genome shotgun (WGS) entry which is preliminary data.</text>
</comment>
<evidence type="ECO:0000259" key="5">
    <source>
        <dbReference type="Pfam" id="PF08596"/>
    </source>
</evidence>
<evidence type="ECO:0000313" key="7">
    <source>
        <dbReference type="Proteomes" id="UP000449547"/>
    </source>
</evidence>
<evidence type="ECO:0000256" key="4">
    <source>
        <dbReference type="SAM" id="Phobius"/>
    </source>
</evidence>
<dbReference type="InterPro" id="IPR036322">
    <property type="entry name" value="WD40_repeat_dom_sf"/>
</dbReference>
<feature type="compositionally biased region" description="Basic and acidic residues" evidence="3">
    <location>
        <begin position="1001"/>
        <end position="1010"/>
    </location>
</feature>
<evidence type="ECO:0000256" key="1">
    <source>
        <dbReference type="ARBA" id="ARBA00008070"/>
    </source>
</evidence>
<dbReference type="Pfam" id="PF08596">
    <property type="entry name" value="Lgl_C"/>
    <property type="match status" value="1"/>
</dbReference>
<feature type="region of interest" description="Disordered" evidence="3">
    <location>
        <begin position="1001"/>
        <end position="1022"/>
    </location>
</feature>
<keyword evidence="4" id="KW-0812">Transmembrane</keyword>
<gene>
    <name evidence="6" type="ORF">DIURU_004643</name>
</gene>
<dbReference type="AlphaFoldDB" id="A0A642UGQ1"/>
<evidence type="ECO:0000256" key="2">
    <source>
        <dbReference type="ARBA" id="ARBA00022483"/>
    </source>
</evidence>
<dbReference type="GO" id="GO:0045159">
    <property type="term" value="F:myosin II binding"/>
    <property type="evidence" value="ECO:0007669"/>
    <property type="project" value="TreeGrafter"/>
</dbReference>
<protein>
    <recommendedName>
        <fullName evidence="5">Lethal giant larvae (Lgl)-like C-terminal domain-containing protein</fullName>
    </recommendedName>
</protein>
<keyword evidence="4" id="KW-0472">Membrane</keyword>